<protein>
    <recommendedName>
        <fullName evidence="1">SF4 helicase domain-containing protein</fullName>
    </recommendedName>
</protein>
<dbReference type="PANTHER" id="PTHR30153">
    <property type="entry name" value="REPLICATIVE DNA HELICASE DNAB"/>
    <property type="match status" value="1"/>
</dbReference>
<dbReference type="PROSITE" id="PS51199">
    <property type="entry name" value="SF4_HELICASE"/>
    <property type="match status" value="1"/>
</dbReference>
<accession>A0A7J5AFG6</accession>
<dbReference type="GO" id="GO:0003678">
    <property type="term" value="F:DNA helicase activity"/>
    <property type="evidence" value="ECO:0007669"/>
    <property type="project" value="InterPro"/>
</dbReference>
<dbReference type="Gene3D" id="3.40.50.300">
    <property type="entry name" value="P-loop containing nucleotide triphosphate hydrolases"/>
    <property type="match status" value="1"/>
</dbReference>
<dbReference type="SUPFAM" id="SSF52540">
    <property type="entry name" value="P-loop containing nucleoside triphosphate hydrolases"/>
    <property type="match status" value="1"/>
</dbReference>
<evidence type="ECO:0000259" key="1">
    <source>
        <dbReference type="PROSITE" id="PS51199"/>
    </source>
</evidence>
<dbReference type="InterPro" id="IPR027417">
    <property type="entry name" value="P-loop_NTPase"/>
</dbReference>
<dbReference type="GO" id="GO:0005829">
    <property type="term" value="C:cytosol"/>
    <property type="evidence" value="ECO:0007669"/>
    <property type="project" value="TreeGrafter"/>
</dbReference>
<proteinExistence type="predicted"/>
<dbReference type="Proteomes" id="UP000490922">
    <property type="component" value="Unassembled WGS sequence"/>
</dbReference>
<comment type="caution">
    <text evidence="2">The sequence shown here is derived from an EMBL/GenBank/DDBJ whole genome shotgun (WGS) entry which is preliminary data.</text>
</comment>
<keyword evidence="3" id="KW-1185">Reference proteome</keyword>
<dbReference type="Pfam" id="PF03796">
    <property type="entry name" value="DnaB_C"/>
    <property type="match status" value="1"/>
</dbReference>
<name>A0A7J5AFG6_9FLAO</name>
<gene>
    <name evidence="2" type="ORF">F6464_09050</name>
</gene>
<sequence>MDFIEFKALSELAYDFKERLNSLTKNEKQITGISSGFDKLDVITKGFHPSNLILIGGVKGIGKTEFAVSLIRKMTIENQCPTAFFCLEMTNQQFMVRMIKQQTNISNEKLQLDMLNENEIELVSKKIEELKQSPLYIADYPFRTISEIEEALECNPSNFAEIIMIDSLQLIAKNKNDKVGTVLNKKELAKITYRLKELATKFNIAILVFFETQENYRKHYKRRPCLSEVRRQAPIDTFADLILLLYRPEYYKIDEWDDDEGLPTAGEAEIIVAKNNLGSLGSARVKFERTKGFF</sequence>
<reference evidence="2 3" key="1">
    <citation type="submission" date="2019-09" db="EMBL/GenBank/DDBJ databases">
        <title>Flavobacterium sp. nov., isolated from glacier ice.</title>
        <authorList>
            <person name="Liu Q."/>
        </authorList>
    </citation>
    <scope>NUCLEOTIDE SEQUENCE [LARGE SCALE GENOMIC DNA]</scope>
    <source>
        <strain evidence="2 3">NBRC 112527</strain>
    </source>
</reference>
<dbReference type="RefSeq" id="WP_151107478.1">
    <property type="nucleotide sequence ID" value="NZ_WAEM01000003.1"/>
</dbReference>
<dbReference type="GO" id="GO:0005524">
    <property type="term" value="F:ATP binding"/>
    <property type="evidence" value="ECO:0007669"/>
    <property type="project" value="InterPro"/>
</dbReference>
<dbReference type="EMBL" id="WAEM01000003">
    <property type="protein sequence ID" value="KAB1156326.1"/>
    <property type="molecule type" value="Genomic_DNA"/>
</dbReference>
<evidence type="ECO:0000313" key="3">
    <source>
        <dbReference type="Proteomes" id="UP000490922"/>
    </source>
</evidence>
<feature type="domain" description="SF4 helicase" evidence="1">
    <location>
        <begin position="26"/>
        <end position="294"/>
    </location>
</feature>
<dbReference type="PANTHER" id="PTHR30153:SF2">
    <property type="entry name" value="REPLICATIVE DNA HELICASE"/>
    <property type="match status" value="1"/>
</dbReference>
<dbReference type="AlphaFoldDB" id="A0A7J5AFG6"/>
<evidence type="ECO:0000313" key="2">
    <source>
        <dbReference type="EMBL" id="KAB1156326.1"/>
    </source>
</evidence>
<organism evidence="2 3">
    <name type="scientific">Flavobacterium luteum</name>
    <dbReference type="NCBI Taxonomy" id="2026654"/>
    <lineage>
        <taxon>Bacteria</taxon>
        <taxon>Pseudomonadati</taxon>
        <taxon>Bacteroidota</taxon>
        <taxon>Flavobacteriia</taxon>
        <taxon>Flavobacteriales</taxon>
        <taxon>Flavobacteriaceae</taxon>
        <taxon>Flavobacterium</taxon>
    </lineage>
</organism>
<dbReference type="InterPro" id="IPR007694">
    <property type="entry name" value="DNA_helicase_DnaB-like_C"/>
</dbReference>
<dbReference type="OrthoDB" id="9773982at2"/>
<dbReference type="GO" id="GO:0006260">
    <property type="term" value="P:DNA replication"/>
    <property type="evidence" value="ECO:0007669"/>
    <property type="project" value="InterPro"/>
</dbReference>